<feature type="compositionally biased region" description="Pro residues" evidence="1">
    <location>
        <begin position="67"/>
        <end position="87"/>
    </location>
</feature>
<gene>
    <name evidence="2" type="ORF">E1B28_003287</name>
</gene>
<accession>A0A9P7UNA0</accession>
<organism evidence="2 3">
    <name type="scientific">Marasmius oreades</name>
    <name type="common">fairy-ring Marasmius</name>
    <dbReference type="NCBI Taxonomy" id="181124"/>
    <lineage>
        <taxon>Eukaryota</taxon>
        <taxon>Fungi</taxon>
        <taxon>Dikarya</taxon>
        <taxon>Basidiomycota</taxon>
        <taxon>Agaricomycotina</taxon>
        <taxon>Agaricomycetes</taxon>
        <taxon>Agaricomycetidae</taxon>
        <taxon>Agaricales</taxon>
        <taxon>Marasmiineae</taxon>
        <taxon>Marasmiaceae</taxon>
        <taxon>Marasmius</taxon>
    </lineage>
</organism>
<dbReference type="RefSeq" id="XP_043002215.1">
    <property type="nucleotide sequence ID" value="XM_043160259.1"/>
</dbReference>
<evidence type="ECO:0000313" key="3">
    <source>
        <dbReference type="Proteomes" id="UP001049176"/>
    </source>
</evidence>
<protein>
    <submittedName>
        <fullName evidence="2">Uncharacterized protein</fullName>
    </submittedName>
</protein>
<name>A0A9P7UNA0_9AGAR</name>
<dbReference type="AlphaFoldDB" id="A0A9P7UNA0"/>
<reference evidence="2" key="1">
    <citation type="journal article" date="2021" name="Genome Biol. Evol.">
        <title>The assembled and annotated genome of the fairy-ring fungus Marasmius oreades.</title>
        <authorList>
            <person name="Hiltunen M."/>
            <person name="Ament-Velasquez S.L."/>
            <person name="Johannesson H."/>
        </authorList>
    </citation>
    <scope>NUCLEOTIDE SEQUENCE</scope>
    <source>
        <strain evidence="2">03SP1</strain>
    </source>
</reference>
<evidence type="ECO:0000313" key="2">
    <source>
        <dbReference type="EMBL" id="KAG7085744.1"/>
    </source>
</evidence>
<dbReference type="GeneID" id="66072363"/>
<dbReference type="Proteomes" id="UP001049176">
    <property type="component" value="Chromosome 11"/>
</dbReference>
<feature type="region of interest" description="Disordered" evidence="1">
    <location>
        <begin position="48"/>
        <end position="157"/>
    </location>
</feature>
<dbReference type="KEGG" id="more:E1B28_003287"/>
<keyword evidence="3" id="KW-1185">Reference proteome</keyword>
<dbReference type="EMBL" id="CM032191">
    <property type="protein sequence ID" value="KAG7085744.1"/>
    <property type="molecule type" value="Genomic_DNA"/>
</dbReference>
<sequence>MLIEFLTEFDAMMPFEFQQQGNALQDSGDCSHEDHSMAMDMDGIVKETPMGLGPEEEIMCQRLSPPSSTPPATSPPAASTPPTPPRSSPLFLFPFPLPNSDVEPLGGPQEDSGKPQVLPLSSPFNSWPSSAMSLQASPPLTLTLSPASSRPLLVMSL</sequence>
<proteinExistence type="predicted"/>
<comment type="caution">
    <text evidence="2">The sequence shown here is derived from an EMBL/GenBank/DDBJ whole genome shotgun (WGS) entry which is preliminary data.</text>
</comment>
<evidence type="ECO:0000256" key="1">
    <source>
        <dbReference type="SAM" id="MobiDB-lite"/>
    </source>
</evidence>
<feature type="compositionally biased region" description="Polar residues" evidence="1">
    <location>
        <begin position="122"/>
        <end position="148"/>
    </location>
</feature>